<organism evidence="1 2">
    <name type="scientific">Caulobacter phage CcrBL10</name>
    <dbReference type="NCBI Taxonomy" id="2283269"/>
    <lineage>
        <taxon>Viruses</taxon>
        <taxon>Duplodnaviria</taxon>
        <taxon>Heunggongvirae</taxon>
        <taxon>Uroviricota</taxon>
        <taxon>Caudoviricetes</taxon>
        <taxon>Jeanschmidtviridae</taxon>
        <taxon>Poindextervirus</taxon>
        <taxon>Poindextervirus BL10</taxon>
    </lineage>
</organism>
<dbReference type="EMBL" id="MH588544">
    <property type="protein sequence ID" value="AXQ68450.1"/>
    <property type="molecule type" value="Genomic_DNA"/>
</dbReference>
<evidence type="ECO:0000313" key="2">
    <source>
        <dbReference type="Proteomes" id="UP000258997"/>
    </source>
</evidence>
<evidence type="ECO:0000313" key="1">
    <source>
        <dbReference type="EMBL" id="AXQ68450.1"/>
    </source>
</evidence>
<dbReference type="Proteomes" id="UP000258997">
    <property type="component" value="Segment"/>
</dbReference>
<reference evidence="1 2" key="1">
    <citation type="submission" date="2018-07" db="EMBL/GenBank/DDBJ databases">
        <title>Giant CbK-like Caulobacter bacteriophages have genetically divergent genomes.</title>
        <authorList>
            <person name="Wilson K.M."/>
            <person name="Ely B."/>
        </authorList>
    </citation>
    <scope>NUCLEOTIDE SEQUENCE [LARGE SCALE GENOMIC DNA]</scope>
</reference>
<name>A0A385E9U3_9CAUD</name>
<protein>
    <submittedName>
        <fullName evidence="1">Uncharacterized protein</fullName>
    </submittedName>
</protein>
<gene>
    <name evidence="1" type="ORF">CcrBL10_gp246</name>
</gene>
<proteinExistence type="predicted"/>
<keyword evidence="2" id="KW-1185">Reference proteome</keyword>
<sequence>MSVFTVILSQYDEQRFYIVEAGNNINALAHAKRVAESHDDNGSIWKLDMMFVGAPDLAMKAQGLKVIDLRATVHEPVPHAQRGGGC</sequence>
<accession>A0A385E9U3</accession>